<dbReference type="AlphaFoldDB" id="U3AL33"/>
<dbReference type="GO" id="GO:0003677">
    <property type="term" value="F:DNA binding"/>
    <property type="evidence" value="ECO:0007669"/>
    <property type="project" value="InterPro"/>
</dbReference>
<feature type="compositionally biased region" description="Basic and acidic residues" evidence="1">
    <location>
        <begin position="430"/>
        <end position="456"/>
    </location>
</feature>
<dbReference type="InterPro" id="IPR014001">
    <property type="entry name" value="Helicase_ATP-bd"/>
</dbReference>
<dbReference type="Gene3D" id="3.40.50.300">
    <property type="entry name" value="P-loop containing nucleotide triphosphate hydrolases"/>
    <property type="match status" value="2"/>
</dbReference>
<sequence>MTVNFVEVHYDQTKSSVNNNELGMREMQARAYDHRDAKYLLLKSPPASGKSRALMFIALDKMLNQGLKKTIIAVPEKSIGGSFSNTDLMTYGFYANWEVYVHNNLCVDASATSEAFKRFMRSDDKVLICTHSTLRNAFKTILATEFNNCLVAIDEFHHVSANEENILGQVLQSIMDNSSAHILAMTGSYFRGDAEPVLPPKYEDKFEKVTYNYYEQLNGYRYLKSLGIGYHFYQGSYLEEISDVLDTDKKTILHIPNVNSMESTKRKYDEVGYIIDSIGDVIDDRSIDPKAYDAGVQFVRRKGDHKIIKVADLVNDNAKEREALQGYLRDIKGIDDMDLIIALGMAKEGFDWSFCEHSLTVGNRGSLTEIVQIIGRCTRDSHNKTHAQFTNLIINPEVGDDMIKDSVNNMLKAITASLLMEQILEPRLNFRSERSKDNGPDNPFNDKDKIEKEKEKHKNKSKAGTVTIKGFMEPSTDKVRRIIQEDFTELQAAVLKDDAVQKSMSGGSDPEVTNKLHLPRIIEEKFKGLGLTEQEIEEVRQHYIAETLIKPSRIETRQNADGTESQFIKMANQSFDLDNLSIDLIDQHNIYEHAFNVLSKAIDTPVLLAIKNEIDSHKIQITKEEVLILFQERKIEAFMQKHGRKPSFDSVDPIEKRMAEAILFVEKMKREQMQKAAQNG</sequence>
<evidence type="ECO:0000313" key="4">
    <source>
        <dbReference type="Proteomes" id="UP000016562"/>
    </source>
</evidence>
<dbReference type="eggNOG" id="COG1061">
    <property type="taxonomic scope" value="Bacteria"/>
</dbReference>
<dbReference type="GO" id="GO:0005524">
    <property type="term" value="F:ATP binding"/>
    <property type="evidence" value="ECO:0007669"/>
    <property type="project" value="InterPro"/>
</dbReference>
<reference evidence="3 4" key="1">
    <citation type="submission" date="2013-09" db="EMBL/GenBank/DDBJ databases">
        <title>Whole genome shotgun sequence of Vibrio ezurae NBRC 102218.</title>
        <authorList>
            <person name="Yoshida I."/>
            <person name="Hosoyama A."/>
            <person name="Numata M."/>
            <person name="Hashimoto M."/>
            <person name="Hosoyama Y."/>
            <person name="Tsuchikane K."/>
            <person name="Noguchi M."/>
            <person name="Hirakata S."/>
            <person name="Ichikawa N."/>
            <person name="Ohji S."/>
            <person name="Yamazoe A."/>
            <person name="Fujita N."/>
        </authorList>
    </citation>
    <scope>NUCLEOTIDE SEQUENCE [LARGE SCALE GENOMIC DNA]</scope>
    <source>
        <strain evidence="3 4">NBRC 102218</strain>
    </source>
</reference>
<feature type="region of interest" description="Disordered" evidence="1">
    <location>
        <begin position="430"/>
        <end position="462"/>
    </location>
</feature>
<organism evidence="3 4">
    <name type="scientific">Vibrio ezurae NBRC 102218</name>
    <dbReference type="NCBI Taxonomy" id="1219080"/>
    <lineage>
        <taxon>Bacteria</taxon>
        <taxon>Pseudomonadati</taxon>
        <taxon>Pseudomonadota</taxon>
        <taxon>Gammaproteobacteria</taxon>
        <taxon>Vibrionales</taxon>
        <taxon>Vibrionaceae</taxon>
        <taxon>Vibrio</taxon>
    </lineage>
</organism>
<dbReference type="Proteomes" id="UP000016562">
    <property type="component" value="Unassembled WGS sequence"/>
</dbReference>
<comment type="caution">
    <text evidence="3">The sequence shown here is derived from an EMBL/GenBank/DDBJ whole genome shotgun (WGS) entry which is preliminary data.</text>
</comment>
<protein>
    <recommendedName>
        <fullName evidence="2">Helicase ATP-binding domain-containing protein</fullName>
    </recommendedName>
</protein>
<keyword evidence="4" id="KW-1185">Reference proteome</keyword>
<dbReference type="STRING" id="1219080.VEZ01S_38_00200"/>
<dbReference type="GO" id="GO:0016787">
    <property type="term" value="F:hydrolase activity"/>
    <property type="evidence" value="ECO:0007669"/>
    <property type="project" value="InterPro"/>
</dbReference>
<dbReference type="InterPro" id="IPR006935">
    <property type="entry name" value="Helicase/UvrB_N"/>
</dbReference>
<dbReference type="InterPro" id="IPR027417">
    <property type="entry name" value="P-loop_NTPase"/>
</dbReference>
<feature type="domain" description="Helicase ATP-binding" evidence="2">
    <location>
        <begin position="31"/>
        <end position="207"/>
    </location>
</feature>
<gene>
    <name evidence="3" type="ORF">VEZ01S_38_00200</name>
</gene>
<dbReference type="OrthoDB" id="9803860at2"/>
<dbReference type="RefSeq" id="WP_021714334.1">
    <property type="nucleotide sequence ID" value="NZ_BATM01000038.1"/>
</dbReference>
<name>U3AL33_9VIBR</name>
<accession>U3AL33</accession>
<dbReference type="SUPFAM" id="SSF52540">
    <property type="entry name" value="P-loop containing nucleoside triphosphate hydrolases"/>
    <property type="match status" value="1"/>
</dbReference>
<dbReference type="SMART" id="SM00487">
    <property type="entry name" value="DEXDc"/>
    <property type="match status" value="1"/>
</dbReference>
<evidence type="ECO:0000256" key="1">
    <source>
        <dbReference type="SAM" id="MobiDB-lite"/>
    </source>
</evidence>
<proteinExistence type="predicted"/>
<evidence type="ECO:0000313" key="3">
    <source>
        <dbReference type="EMBL" id="GAD80631.1"/>
    </source>
</evidence>
<dbReference type="Pfam" id="PF04851">
    <property type="entry name" value="ResIII"/>
    <property type="match status" value="1"/>
</dbReference>
<evidence type="ECO:0000259" key="2">
    <source>
        <dbReference type="PROSITE" id="PS51192"/>
    </source>
</evidence>
<dbReference type="PROSITE" id="PS51192">
    <property type="entry name" value="HELICASE_ATP_BIND_1"/>
    <property type="match status" value="1"/>
</dbReference>
<dbReference type="EMBL" id="BATM01000038">
    <property type="protein sequence ID" value="GAD80631.1"/>
    <property type="molecule type" value="Genomic_DNA"/>
</dbReference>